<name>A0A0F9CV10_9ZZZZ</name>
<accession>A0A0F9CV10</accession>
<dbReference type="AlphaFoldDB" id="A0A0F9CV10"/>
<comment type="caution">
    <text evidence="1">The sequence shown here is derived from an EMBL/GenBank/DDBJ whole genome shotgun (WGS) entry which is preliminary data.</text>
</comment>
<reference evidence="1" key="1">
    <citation type="journal article" date="2015" name="Nature">
        <title>Complex archaea that bridge the gap between prokaryotes and eukaryotes.</title>
        <authorList>
            <person name="Spang A."/>
            <person name="Saw J.H."/>
            <person name="Jorgensen S.L."/>
            <person name="Zaremba-Niedzwiedzka K."/>
            <person name="Martijn J."/>
            <person name="Lind A.E."/>
            <person name="van Eijk R."/>
            <person name="Schleper C."/>
            <person name="Guy L."/>
            <person name="Ettema T.J."/>
        </authorList>
    </citation>
    <scope>NUCLEOTIDE SEQUENCE</scope>
</reference>
<protein>
    <submittedName>
        <fullName evidence="1">Uncharacterized protein</fullName>
    </submittedName>
</protein>
<sequence>MSENTVDGITLYDLLGGEKGIEAHRNAVDDYILTLIDEHIADYMGAPRNPRGLNRAI</sequence>
<proteinExistence type="predicted"/>
<dbReference type="EMBL" id="LAZR01031655">
    <property type="protein sequence ID" value="KKL53099.1"/>
    <property type="molecule type" value="Genomic_DNA"/>
</dbReference>
<gene>
    <name evidence="1" type="ORF">LCGC14_2278820</name>
</gene>
<evidence type="ECO:0000313" key="1">
    <source>
        <dbReference type="EMBL" id="KKL53099.1"/>
    </source>
</evidence>
<organism evidence="1">
    <name type="scientific">marine sediment metagenome</name>
    <dbReference type="NCBI Taxonomy" id="412755"/>
    <lineage>
        <taxon>unclassified sequences</taxon>
        <taxon>metagenomes</taxon>
        <taxon>ecological metagenomes</taxon>
    </lineage>
</organism>